<proteinExistence type="predicted"/>
<name>A0ABV7YJK6_9ACTN</name>
<keyword evidence="6" id="KW-1185">Reference proteome</keyword>
<gene>
    <name evidence="5" type="ORF">ACFOUW_31315</name>
</gene>
<dbReference type="RefSeq" id="WP_205121254.1">
    <property type="nucleotide sequence ID" value="NZ_JAFBCM010000001.1"/>
</dbReference>
<dbReference type="EMBL" id="JBHRZH010000037">
    <property type="protein sequence ID" value="MFC3765361.1"/>
    <property type="molecule type" value="Genomic_DNA"/>
</dbReference>
<keyword evidence="3" id="KW-0786">Thiamine pyrophosphate</keyword>
<dbReference type="InterPro" id="IPR001017">
    <property type="entry name" value="DH_E1"/>
</dbReference>
<dbReference type="CDD" id="cd02000">
    <property type="entry name" value="TPP_E1_PDC_ADC_BCADC"/>
    <property type="match status" value="1"/>
</dbReference>
<reference evidence="6" key="1">
    <citation type="journal article" date="2019" name="Int. J. Syst. Evol. Microbiol.">
        <title>The Global Catalogue of Microorganisms (GCM) 10K type strain sequencing project: providing services to taxonomists for standard genome sequencing and annotation.</title>
        <authorList>
            <consortium name="The Broad Institute Genomics Platform"/>
            <consortium name="The Broad Institute Genome Sequencing Center for Infectious Disease"/>
            <person name="Wu L."/>
            <person name="Ma J."/>
        </authorList>
    </citation>
    <scope>NUCLEOTIDE SEQUENCE [LARGE SCALE GENOMIC DNA]</scope>
    <source>
        <strain evidence="6">CGMCC 4.7241</strain>
    </source>
</reference>
<keyword evidence="2" id="KW-0560">Oxidoreductase</keyword>
<dbReference type="PANTHER" id="PTHR11516:SF60">
    <property type="entry name" value="PYRUVATE DEHYDROGENASE E1 COMPONENT SUBUNIT ALPHA"/>
    <property type="match status" value="1"/>
</dbReference>
<evidence type="ECO:0000259" key="4">
    <source>
        <dbReference type="Pfam" id="PF00676"/>
    </source>
</evidence>
<evidence type="ECO:0000313" key="5">
    <source>
        <dbReference type="EMBL" id="MFC3765361.1"/>
    </source>
</evidence>
<dbReference type="Proteomes" id="UP001595699">
    <property type="component" value="Unassembled WGS sequence"/>
</dbReference>
<comment type="cofactor">
    <cofactor evidence="1">
        <name>thiamine diphosphate</name>
        <dbReference type="ChEBI" id="CHEBI:58937"/>
    </cofactor>
</comment>
<sequence>MATTNVTAVTEDLDPSVDELRSLYRQLVLIREFEQAALDLYARAQIFGIAHVSIGQEAVPVGVCSALGADDYITSTHRGHGHCLAKGADPGRMFAELFGRAAGYCGGKGGSMHIADPSTGNLGANAIVGGSLGIATGAALGAKLSGSGLVAVCFFGDGAANQGILLEVMNMAAIWSLPCVYVCEDNQYGEYTPKQAVTAGDLGDRAEALGVEVRRVDGMDVLAVRAAARGAVAKARAGEGPQFLLCETYRFLGHGMSDRDRRYRTRQEEAEWRARDPIAGAAEVLRSRHAMAVDEAAIRAEVADEIRQAIESARAEAFPDPEAVSRNVYAD</sequence>
<evidence type="ECO:0000256" key="3">
    <source>
        <dbReference type="ARBA" id="ARBA00023052"/>
    </source>
</evidence>
<protein>
    <submittedName>
        <fullName evidence="5">Thiamine pyrophosphate-dependent dehydrogenase E1 component subunit alpha</fullName>
    </submittedName>
</protein>
<evidence type="ECO:0000313" key="6">
    <source>
        <dbReference type="Proteomes" id="UP001595699"/>
    </source>
</evidence>
<evidence type="ECO:0000256" key="1">
    <source>
        <dbReference type="ARBA" id="ARBA00001964"/>
    </source>
</evidence>
<comment type="caution">
    <text evidence="5">The sequence shown here is derived from an EMBL/GenBank/DDBJ whole genome shotgun (WGS) entry which is preliminary data.</text>
</comment>
<dbReference type="InterPro" id="IPR029061">
    <property type="entry name" value="THDP-binding"/>
</dbReference>
<feature type="domain" description="Dehydrogenase E1 component" evidence="4">
    <location>
        <begin position="26"/>
        <end position="321"/>
    </location>
</feature>
<dbReference type="PANTHER" id="PTHR11516">
    <property type="entry name" value="PYRUVATE DEHYDROGENASE E1 COMPONENT, ALPHA SUBUNIT BACTERIAL AND ORGANELLAR"/>
    <property type="match status" value="1"/>
</dbReference>
<dbReference type="SUPFAM" id="SSF52518">
    <property type="entry name" value="Thiamin diphosphate-binding fold (THDP-binding)"/>
    <property type="match status" value="1"/>
</dbReference>
<organism evidence="5 6">
    <name type="scientific">Tenggerimyces flavus</name>
    <dbReference type="NCBI Taxonomy" id="1708749"/>
    <lineage>
        <taxon>Bacteria</taxon>
        <taxon>Bacillati</taxon>
        <taxon>Actinomycetota</taxon>
        <taxon>Actinomycetes</taxon>
        <taxon>Propionibacteriales</taxon>
        <taxon>Nocardioidaceae</taxon>
        <taxon>Tenggerimyces</taxon>
    </lineage>
</organism>
<evidence type="ECO:0000256" key="2">
    <source>
        <dbReference type="ARBA" id="ARBA00023002"/>
    </source>
</evidence>
<dbReference type="InterPro" id="IPR050642">
    <property type="entry name" value="PDH_E1_Alpha_Subunit"/>
</dbReference>
<dbReference type="Gene3D" id="3.40.50.970">
    <property type="match status" value="1"/>
</dbReference>
<accession>A0ABV7YJK6</accession>
<dbReference type="Pfam" id="PF00676">
    <property type="entry name" value="E1_dh"/>
    <property type="match status" value="1"/>
</dbReference>